<evidence type="ECO:0000313" key="4">
    <source>
        <dbReference type="EMBL" id="MBC8557565.1"/>
    </source>
</evidence>
<evidence type="ECO:0000256" key="2">
    <source>
        <dbReference type="ARBA" id="ARBA00023136"/>
    </source>
</evidence>
<name>A0ABR7MUU4_9FIRM</name>
<proteinExistence type="inferred from homology"/>
<dbReference type="InterPro" id="IPR004995">
    <property type="entry name" value="Spore_Ger"/>
</dbReference>
<gene>
    <name evidence="4" type="ORF">H8700_07570</name>
</gene>
<keyword evidence="5" id="KW-1185">Reference proteome</keyword>
<dbReference type="PANTHER" id="PTHR22550:SF9">
    <property type="entry name" value="STAGE V SPORULATION PROTEIN AF"/>
    <property type="match status" value="1"/>
</dbReference>
<feature type="transmembrane region" description="Helical" evidence="3">
    <location>
        <begin position="291"/>
        <end position="311"/>
    </location>
</feature>
<comment type="similarity">
    <text evidence="1">Belongs to the GerABKA family.</text>
</comment>
<keyword evidence="3" id="KW-1133">Transmembrane helix</keyword>
<dbReference type="EMBL" id="JACRSW010000030">
    <property type="protein sequence ID" value="MBC8557565.1"/>
    <property type="molecule type" value="Genomic_DNA"/>
</dbReference>
<sequence length="482" mass="54931">MEQKKTDVFRGNYDQRKKAVEELLHLDVNFDILHKELVIGNKRAVLYSIDGFLKSSVIEKMLEFFSSIKAEDVPEKYDDFVRKFAPFADITTIETQKDFVKYVLAGLTCFFIEGYQQVLAFDLREYPGRNVDEPEKDKVLRGSRDGFIEALIPNAGLIRRRIRDTNLIFQMENVGRSSKTDVAVIYMKDRVKPQALQNVIQKIQKINVDSLSMNKESLAEVLFPRSWYNPFPKFKYTERPDATAACLLEGSIVIMVDNSPAAMIIPTSLFSILEDANDYYFPPITGTYLRLTRIITSIVAIYITPLFLLLIEHPEWVPQVFDFILIEDEVNVPPVIQFLILEFAIDGLKMASINTPNMLTTPLSIVAGIVFGDYTVNSGWFNSEIMLYMAFVAVANYTQANMELGYAIKFFRMLCLILTAAFGLGGFIVGSLLIVAALFLNPVLNGRGYLFPLFPFDGQQLLRRFFRVSLPYVEKKTKTGQK</sequence>
<keyword evidence="2 3" id="KW-0472">Membrane</keyword>
<dbReference type="PIRSF" id="PIRSF005690">
    <property type="entry name" value="GerBA"/>
    <property type="match status" value="1"/>
</dbReference>
<accession>A0ABR7MUU4</accession>
<evidence type="ECO:0000256" key="3">
    <source>
        <dbReference type="SAM" id="Phobius"/>
    </source>
</evidence>
<dbReference type="InterPro" id="IPR050768">
    <property type="entry name" value="UPF0353/GerABKA_families"/>
</dbReference>
<organism evidence="4 5">
    <name type="scientific">Jutongia hominis</name>
    <dbReference type="NCBI Taxonomy" id="2763664"/>
    <lineage>
        <taxon>Bacteria</taxon>
        <taxon>Bacillati</taxon>
        <taxon>Bacillota</taxon>
        <taxon>Clostridia</taxon>
        <taxon>Lachnospirales</taxon>
        <taxon>Lachnospiraceae</taxon>
        <taxon>Jutongia</taxon>
    </lineage>
</organism>
<keyword evidence="3" id="KW-0812">Transmembrane</keyword>
<feature type="transmembrane region" description="Helical" evidence="3">
    <location>
        <begin position="410"/>
        <end position="440"/>
    </location>
</feature>
<reference evidence="4 5" key="1">
    <citation type="submission" date="2020-08" db="EMBL/GenBank/DDBJ databases">
        <title>Genome public.</title>
        <authorList>
            <person name="Liu C."/>
            <person name="Sun Q."/>
        </authorList>
    </citation>
    <scope>NUCLEOTIDE SEQUENCE [LARGE SCALE GENOMIC DNA]</scope>
    <source>
        <strain evidence="4 5">BX3</strain>
    </source>
</reference>
<evidence type="ECO:0000256" key="1">
    <source>
        <dbReference type="ARBA" id="ARBA00005278"/>
    </source>
</evidence>
<dbReference type="Pfam" id="PF03323">
    <property type="entry name" value="GerA"/>
    <property type="match status" value="1"/>
</dbReference>
<protein>
    <submittedName>
        <fullName evidence="4">Spore germination protein</fullName>
    </submittedName>
</protein>
<dbReference type="Proteomes" id="UP000637513">
    <property type="component" value="Unassembled WGS sequence"/>
</dbReference>
<comment type="caution">
    <text evidence="4">The sequence shown here is derived from an EMBL/GenBank/DDBJ whole genome shotgun (WGS) entry which is preliminary data.</text>
</comment>
<evidence type="ECO:0000313" key="5">
    <source>
        <dbReference type="Proteomes" id="UP000637513"/>
    </source>
</evidence>
<dbReference type="PANTHER" id="PTHR22550">
    <property type="entry name" value="SPORE GERMINATION PROTEIN"/>
    <property type="match status" value="1"/>
</dbReference>